<keyword evidence="4" id="KW-1185">Reference proteome</keyword>
<dbReference type="SUPFAM" id="SSF54373">
    <property type="entry name" value="FAD-linked reductases, C-terminal domain"/>
    <property type="match status" value="1"/>
</dbReference>
<dbReference type="Proteomes" id="UP001566132">
    <property type="component" value="Unassembled WGS sequence"/>
</dbReference>
<proteinExistence type="predicted"/>
<dbReference type="InterPro" id="IPR002937">
    <property type="entry name" value="Amino_oxidase"/>
</dbReference>
<dbReference type="Pfam" id="PF01593">
    <property type="entry name" value="Amino_oxidase"/>
    <property type="match status" value="1"/>
</dbReference>
<dbReference type="PANTHER" id="PTHR10742:SF398">
    <property type="entry name" value="AMINE OXIDASE DOMAIN-CONTAINING PROTEIN-RELATED"/>
    <property type="match status" value="1"/>
</dbReference>
<name>A0ABD1ETJ5_HYPHA</name>
<dbReference type="SUPFAM" id="SSF51905">
    <property type="entry name" value="FAD/NAD(P)-binding domain"/>
    <property type="match status" value="1"/>
</dbReference>
<sequence>MRSTSVRFLVVLMFSHITSAFTNNQNNVSIVIIGAGAAGIAAATRLMEHTFTNVQILEAEDYIGGRVRSVEFGDAYVDLGAEYCHGQKDNVVYELAKNYLASEKPELVIHYSENGEPLPHKLQETLLNISHTVSHRSDNSSLPHPCKNVYSEGSCLDYVFKFESSKGKIKHELWKLAYEWLKSYASATESAIHLDDVSLISEYEELEGDQMLTWQGQGFKTIFNIMTNDTKLNVKFKTKVVKILDWTTDSQLILVEDGYNLTAKHVIFTPSLGVLKSTHEKLFYPSLLDERRISIDQIGFGVLVKVALYFNKSWWSLDNPKILACMWSRDHDDEMDKLNLRWLRQFVAFTRVEGNPNVLMAWFAGEKTPQIESLAEEELLKGISFLLKCFTGTYSNVSMPSKLLSSKWLANLNFRGAFSFDAVKAYIDGLSGLREALGSPTLSATGMPTLLFAGEATHPKRYATVHGAIESGYREADRLIKYYKSIKS</sequence>
<dbReference type="Gene3D" id="3.90.660.10">
    <property type="match status" value="1"/>
</dbReference>
<feature type="signal peptide" evidence="1">
    <location>
        <begin position="1"/>
        <end position="20"/>
    </location>
</feature>
<protein>
    <recommendedName>
        <fullName evidence="2">Amine oxidase domain-containing protein</fullName>
    </recommendedName>
</protein>
<reference evidence="3 4" key="1">
    <citation type="submission" date="2024-05" db="EMBL/GenBank/DDBJ databases">
        <title>Genetic variation in Jamaican populations of the coffee berry borer (Hypothenemus hampei).</title>
        <authorList>
            <person name="Errbii M."/>
            <person name="Myrie A."/>
        </authorList>
    </citation>
    <scope>NUCLEOTIDE SEQUENCE [LARGE SCALE GENOMIC DNA]</scope>
    <source>
        <strain evidence="3">JA-Hopewell-2020-01-JO</strain>
        <tissue evidence="3">Whole body</tissue>
    </source>
</reference>
<accession>A0ABD1ETJ5</accession>
<dbReference type="EMBL" id="JBDJPC010000005">
    <property type="protein sequence ID" value="KAL1501923.1"/>
    <property type="molecule type" value="Genomic_DNA"/>
</dbReference>
<evidence type="ECO:0000313" key="3">
    <source>
        <dbReference type="EMBL" id="KAL1501923.1"/>
    </source>
</evidence>
<dbReference type="InterPro" id="IPR050281">
    <property type="entry name" value="Flavin_monoamine_oxidase"/>
</dbReference>
<feature type="chain" id="PRO_5044780914" description="Amine oxidase domain-containing protein" evidence="1">
    <location>
        <begin position="21"/>
        <end position="488"/>
    </location>
</feature>
<dbReference type="Gene3D" id="3.50.50.60">
    <property type="entry name" value="FAD/NAD(P)-binding domain"/>
    <property type="match status" value="1"/>
</dbReference>
<organism evidence="3 4">
    <name type="scientific">Hypothenemus hampei</name>
    <name type="common">Coffee berry borer</name>
    <dbReference type="NCBI Taxonomy" id="57062"/>
    <lineage>
        <taxon>Eukaryota</taxon>
        <taxon>Metazoa</taxon>
        <taxon>Ecdysozoa</taxon>
        <taxon>Arthropoda</taxon>
        <taxon>Hexapoda</taxon>
        <taxon>Insecta</taxon>
        <taxon>Pterygota</taxon>
        <taxon>Neoptera</taxon>
        <taxon>Endopterygota</taxon>
        <taxon>Coleoptera</taxon>
        <taxon>Polyphaga</taxon>
        <taxon>Cucujiformia</taxon>
        <taxon>Curculionidae</taxon>
        <taxon>Scolytinae</taxon>
        <taxon>Hypothenemus</taxon>
    </lineage>
</organism>
<evidence type="ECO:0000256" key="1">
    <source>
        <dbReference type="SAM" id="SignalP"/>
    </source>
</evidence>
<evidence type="ECO:0000259" key="2">
    <source>
        <dbReference type="Pfam" id="PF01593"/>
    </source>
</evidence>
<dbReference type="PANTHER" id="PTHR10742">
    <property type="entry name" value="FLAVIN MONOAMINE OXIDASE"/>
    <property type="match status" value="1"/>
</dbReference>
<dbReference type="AlphaFoldDB" id="A0ABD1ETJ5"/>
<dbReference type="InterPro" id="IPR036188">
    <property type="entry name" value="FAD/NAD-bd_sf"/>
</dbReference>
<feature type="domain" description="Amine oxidase" evidence="2">
    <location>
        <begin position="38"/>
        <end position="480"/>
    </location>
</feature>
<evidence type="ECO:0000313" key="4">
    <source>
        <dbReference type="Proteomes" id="UP001566132"/>
    </source>
</evidence>
<comment type="caution">
    <text evidence="3">The sequence shown here is derived from an EMBL/GenBank/DDBJ whole genome shotgun (WGS) entry which is preliminary data.</text>
</comment>
<keyword evidence="1" id="KW-0732">Signal</keyword>
<gene>
    <name evidence="3" type="ORF">ABEB36_007154</name>
</gene>